<keyword evidence="1" id="KW-0472">Membrane</keyword>
<gene>
    <name evidence="2" type="ORF">NCTC12391_01815</name>
</gene>
<dbReference type="AlphaFoldDB" id="A0A449D7V2"/>
<reference evidence="2 3" key="1">
    <citation type="submission" date="2019-02" db="EMBL/GenBank/DDBJ databases">
        <authorList>
            <consortium name="Pathogen Informatics"/>
        </authorList>
    </citation>
    <scope>NUCLEOTIDE SEQUENCE [LARGE SCALE GENOMIC DNA]</scope>
    <source>
        <strain evidence="2 3">3012STDY7078520</strain>
    </source>
</reference>
<feature type="transmembrane region" description="Helical" evidence="1">
    <location>
        <begin position="46"/>
        <end position="64"/>
    </location>
</feature>
<keyword evidence="1" id="KW-1133">Transmembrane helix</keyword>
<dbReference type="EMBL" id="CAACXN010000015">
    <property type="protein sequence ID" value="VEW13576.1"/>
    <property type="molecule type" value="Genomic_DNA"/>
</dbReference>
<sequence>MNLSVPPFWERFWRAIGHLQFLGGAIYSSVGTLPKSMLIAADEMQLTLWALCGATGLFGAWAAFRGRYKLEYAVLPFMGGSTLIYIIALLAVVLTDENPGSGLALFYMTSLGCYQAARWCSLNQLLDGPLKQLLDGPLRGWVGRWRKGRE</sequence>
<name>A0A449D7V2_9MICO</name>
<protein>
    <submittedName>
        <fullName evidence="2">Uncharacterized protein</fullName>
    </submittedName>
</protein>
<keyword evidence="1" id="KW-0812">Transmembrane</keyword>
<dbReference type="Proteomes" id="UP000386281">
    <property type="component" value="Unassembled WGS sequence"/>
</dbReference>
<evidence type="ECO:0000256" key="1">
    <source>
        <dbReference type="SAM" id="Phobius"/>
    </source>
</evidence>
<organism evidence="2 3">
    <name type="scientific">Brevibacterium casei</name>
    <dbReference type="NCBI Taxonomy" id="33889"/>
    <lineage>
        <taxon>Bacteria</taxon>
        <taxon>Bacillati</taxon>
        <taxon>Actinomycetota</taxon>
        <taxon>Actinomycetes</taxon>
        <taxon>Micrococcales</taxon>
        <taxon>Brevibacteriaceae</taxon>
        <taxon>Brevibacterium</taxon>
    </lineage>
</organism>
<proteinExistence type="predicted"/>
<evidence type="ECO:0000313" key="2">
    <source>
        <dbReference type="EMBL" id="VEW13576.1"/>
    </source>
</evidence>
<feature type="transmembrane region" description="Helical" evidence="1">
    <location>
        <begin position="12"/>
        <end position="34"/>
    </location>
</feature>
<feature type="transmembrane region" description="Helical" evidence="1">
    <location>
        <begin position="70"/>
        <end position="94"/>
    </location>
</feature>
<dbReference type="RefSeq" id="WP_190246914.1">
    <property type="nucleotide sequence ID" value="NZ_CAACXN010000015.1"/>
</dbReference>
<accession>A0A449D7V2</accession>
<evidence type="ECO:0000313" key="3">
    <source>
        <dbReference type="Proteomes" id="UP000386281"/>
    </source>
</evidence>